<dbReference type="EMBL" id="MKIP01000053">
    <property type="protein sequence ID" value="OLP59073.1"/>
    <property type="molecule type" value="Genomic_DNA"/>
</dbReference>
<keyword evidence="2" id="KW-1185">Reference proteome</keyword>
<proteinExistence type="predicted"/>
<gene>
    <name evidence="1" type="ORF">BJF93_03885</name>
</gene>
<evidence type="ECO:0008006" key="3">
    <source>
        <dbReference type="Google" id="ProtNLM"/>
    </source>
</evidence>
<dbReference type="Proteomes" id="UP000186364">
    <property type="component" value="Unassembled WGS sequence"/>
</dbReference>
<dbReference type="InterPro" id="IPR025427">
    <property type="entry name" value="DUF4160"/>
</dbReference>
<comment type="caution">
    <text evidence="1">The sequence shown here is derived from an EMBL/GenBank/DDBJ whole genome shotgun (WGS) entry which is preliminary data.</text>
</comment>
<protein>
    <recommendedName>
        <fullName evidence="3">DUF4160 domain-containing protein</fullName>
    </recommendedName>
</protein>
<evidence type="ECO:0000313" key="2">
    <source>
        <dbReference type="Proteomes" id="UP000186364"/>
    </source>
</evidence>
<dbReference type="RefSeq" id="WP_075628416.1">
    <property type="nucleotide sequence ID" value="NZ_FOAM01000004.1"/>
</dbReference>
<organism evidence="1 2">
    <name type="scientific">Xaviernesmea oryzae</name>
    <dbReference type="NCBI Taxonomy" id="464029"/>
    <lineage>
        <taxon>Bacteria</taxon>
        <taxon>Pseudomonadati</taxon>
        <taxon>Pseudomonadota</taxon>
        <taxon>Alphaproteobacteria</taxon>
        <taxon>Hyphomicrobiales</taxon>
        <taxon>Rhizobiaceae</taxon>
        <taxon>Rhizobium/Agrobacterium group</taxon>
        <taxon>Xaviernesmea</taxon>
    </lineage>
</organism>
<dbReference type="Pfam" id="PF13711">
    <property type="entry name" value="DUF4160"/>
    <property type="match status" value="1"/>
</dbReference>
<dbReference type="OrthoDB" id="122670at2"/>
<evidence type="ECO:0000313" key="1">
    <source>
        <dbReference type="EMBL" id="OLP59073.1"/>
    </source>
</evidence>
<name>A0A1Q9AUG0_9HYPH</name>
<accession>A0A1Q9AUG0</accession>
<sequence length="78" mass="9144">MPTLLIWQGYKFRFYALDMGEPPHIHVVKDGKSLKVWLETAAVARNIGYNEREVDRLLAVISQHRDQWIEAWNGFFGI</sequence>
<dbReference type="AlphaFoldDB" id="A0A1Q9AUG0"/>
<reference evidence="1 2" key="1">
    <citation type="submission" date="2016-09" db="EMBL/GenBank/DDBJ databases">
        <title>Rhizobium sp. nov., a novel species isolated from the rice rhizosphere.</title>
        <authorList>
            <person name="Zhao J."/>
            <person name="Zhang X."/>
        </authorList>
    </citation>
    <scope>NUCLEOTIDE SEQUENCE [LARGE SCALE GENOMIC DNA]</scope>
    <source>
        <strain evidence="1 2">1.7048</strain>
    </source>
</reference>